<gene>
    <name evidence="5" type="ORF">OLX77_00745</name>
</gene>
<evidence type="ECO:0000313" key="6">
    <source>
        <dbReference type="Proteomes" id="UP001154240"/>
    </source>
</evidence>
<accession>A0A9X4ME81</accession>
<reference evidence="5" key="1">
    <citation type="journal article" date="2022" name="bioRxiv">
        <title>Thiovibrio frasassiensisgen. nov., sp. nov., an autotrophic, elemental sulfur disproportionating bacterium isolated from sulfidic karst sediment, and proposal of Thiovibrionaceae fam. nov.</title>
        <authorList>
            <person name="Aronson H."/>
            <person name="Thomas C."/>
            <person name="Bhattacharyya M."/>
            <person name="Eckstein S."/>
            <person name="Jensen S."/>
            <person name="Barco R."/>
            <person name="Macalady J."/>
            <person name="Amend J."/>
        </authorList>
    </citation>
    <scope>NUCLEOTIDE SEQUENCE</scope>
    <source>
        <strain evidence="5">RS19-109</strain>
    </source>
</reference>
<dbReference type="Proteomes" id="UP001154240">
    <property type="component" value="Unassembled WGS sequence"/>
</dbReference>
<dbReference type="AlphaFoldDB" id="A0A9X4ME81"/>
<organism evidence="5 6">
    <name type="scientific">Thiovibrio frasassiensis</name>
    <dbReference type="NCBI Taxonomy" id="2984131"/>
    <lineage>
        <taxon>Bacteria</taxon>
        <taxon>Pseudomonadati</taxon>
        <taxon>Thermodesulfobacteriota</taxon>
        <taxon>Desulfobulbia</taxon>
        <taxon>Desulfobulbales</taxon>
        <taxon>Thiovibrionaceae</taxon>
        <taxon>Thiovibrio</taxon>
    </lineage>
</organism>
<dbReference type="InterPro" id="IPR001789">
    <property type="entry name" value="Sig_transdc_resp-reg_receiver"/>
</dbReference>
<sequence length="380" mass="41044">MKKVLVVDDDHGFLLSLQDMCRERVDSFEIVTAGNGKEALAVLGSQPVHLVVTDLKMPEMDGFELVSRMSRLRNSVPVIAMTAFGTPEMEDRLMNLGAFQYIEKPVDFELLLQKIKDGLAAGAKGHVSGVSLSSFLQLLELDRKTCTIMARAGARTGLLFFENGSLINAYAEPLVGLDAAFEIISWEQAEIEIYNFCQNRKQTIDAPLGFILIEGARLSDERGDMPAQAAGERDDEFDHLEDLDFATSPLPPAGAAMAAALAQGGRASLEETLNAVQGVNRVVLVAKDGTVRVQRNIDNKEFKPFVTYVAVAADKIRGILGYGHLPSHIILSQEKGEQLLIIPGTELSVGIEVESGVSPTKIVAAIGPALAEAQQLEAQA</sequence>
<dbReference type="InterPro" id="IPR050595">
    <property type="entry name" value="Bact_response_regulator"/>
</dbReference>
<proteinExistence type="predicted"/>
<feature type="modified residue" description="4-aspartylphosphate" evidence="3">
    <location>
        <position position="54"/>
    </location>
</feature>
<keyword evidence="2" id="KW-0902">Two-component regulatory system</keyword>
<dbReference type="PANTHER" id="PTHR44591:SF14">
    <property type="entry name" value="PROTEIN PILG"/>
    <property type="match status" value="1"/>
</dbReference>
<protein>
    <submittedName>
        <fullName evidence="5">Response regulator</fullName>
    </submittedName>
</protein>
<dbReference type="Gene3D" id="3.40.50.2300">
    <property type="match status" value="1"/>
</dbReference>
<dbReference type="EMBL" id="JAPHEH010000001">
    <property type="protein sequence ID" value="MDG4474685.1"/>
    <property type="molecule type" value="Genomic_DNA"/>
</dbReference>
<dbReference type="CDD" id="cd00156">
    <property type="entry name" value="REC"/>
    <property type="match status" value="1"/>
</dbReference>
<dbReference type="PROSITE" id="PS50110">
    <property type="entry name" value="RESPONSE_REGULATORY"/>
    <property type="match status" value="1"/>
</dbReference>
<comment type="caution">
    <text evidence="5">The sequence shown here is derived from an EMBL/GenBank/DDBJ whole genome shotgun (WGS) entry which is preliminary data.</text>
</comment>
<dbReference type="SUPFAM" id="SSF52172">
    <property type="entry name" value="CheY-like"/>
    <property type="match status" value="1"/>
</dbReference>
<evidence type="ECO:0000259" key="4">
    <source>
        <dbReference type="PROSITE" id="PS50110"/>
    </source>
</evidence>
<dbReference type="InterPro" id="IPR011006">
    <property type="entry name" value="CheY-like_superfamily"/>
</dbReference>
<dbReference type="InterPro" id="IPR025497">
    <property type="entry name" value="PatA-like_N"/>
</dbReference>
<reference evidence="5" key="2">
    <citation type="submission" date="2022-10" db="EMBL/GenBank/DDBJ databases">
        <authorList>
            <person name="Aronson H.S."/>
        </authorList>
    </citation>
    <scope>NUCLEOTIDE SEQUENCE</scope>
    <source>
        <strain evidence="5">RS19-109</strain>
    </source>
</reference>
<dbReference type="Pfam" id="PF00072">
    <property type="entry name" value="Response_reg"/>
    <property type="match status" value="1"/>
</dbReference>
<evidence type="ECO:0000256" key="3">
    <source>
        <dbReference type="PROSITE-ProRule" id="PRU00169"/>
    </source>
</evidence>
<evidence type="ECO:0000313" key="5">
    <source>
        <dbReference type="EMBL" id="MDG4474685.1"/>
    </source>
</evidence>
<dbReference type="RefSeq" id="WP_307631666.1">
    <property type="nucleotide sequence ID" value="NZ_JAPHEH010000001.1"/>
</dbReference>
<dbReference type="SMART" id="SM00448">
    <property type="entry name" value="REC"/>
    <property type="match status" value="1"/>
</dbReference>
<dbReference type="Pfam" id="PF14332">
    <property type="entry name" value="DUF4388"/>
    <property type="match status" value="1"/>
</dbReference>
<keyword evidence="1 3" id="KW-0597">Phosphoprotein</keyword>
<feature type="domain" description="Response regulatory" evidence="4">
    <location>
        <begin position="3"/>
        <end position="119"/>
    </location>
</feature>
<evidence type="ECO:0000256" key="1">
    <source>
        <dbReference type="ARBA" id="ARBA00022553"/>
    </source>
</evidence>
<evidence type="ECO:0000256" key="2">
    <source>
        <dbReference type="ARBA" id="ARBA00023012"/>
    </source>
</evidence>
<name>A0A9X4ME81_9BACT</name>
<dbReference type="PANTHER" id="PTHR44591">
    <property type="entry name" value="STRESS RESPONSE REGULATOR PROTEIN 1"/>
    <property type="match status" value="1"/>
</dbReference>
<dbReference type="GO" id="GO:0000160">
    <property type="term" value="P:phosphorelay signal transduction system"/>
    <property type="evidence" value="ECO:0007669"/>
    <property type="project" value="UniProtKB-KW"/>
</dbReference>
<keyword evidence="6" id="KW-1185">Reference proteome</keyword>